<dbReference type="InterPro" id="IPR001466">
    <property type="entry name" value="Beta-lactam-related"/>
</dbReference>
<evidence type="ECO:0000313" key="2">
    <source>
        <dbReference type="EMBL" id="TFK28569.1"/>
    </source>
</evidence>
<protein>
    <submittedName>
        <fullName evidence="2">Beta-lactamase</fullName>
    </submittedName>
</protein>
<reference evidence="2 3" key="1">
    <citation type="journal article" date="2019" name="Nat. Ecol. Evol.">
        <title>Megaphylogeny resolves global patterns of mushroom evolution.</title>
        <authorList>
            <person name="Varga T."/>
            <person name="Krizsan K."/>
            <person name="Foldi C."/>
            <person name="Dima B."/>
            <person name="Sanchez-Garcia M."/>
            <person name="Sanchez-Ramirez S."/>
            <person name="Szollosi G.J."/>
            <person name="Szarkandi J.G."/>
            <person name="Papp V."/>
            <person name="Albert L."/>
            <person name="Andreopoulos W."/>
            <person name="Angelini C."/>
            <person name="Antonin V."/>
            <person name="Barry K.W."/>
            <person name="Bougher N.L."/>
            <person name="Buchanan P."/>
            <person name="Buyck B."/>
            <person name="Bense V."/>
            <person name="Catcheside P."/>
            <person name="Chovatia M."/>
            <person name="Cooper J."/>
            <person name="Damon W."/>
            <person name="Desjardin D."/>
            <person name="Finy P."/>
            <person name="Geml J."/>
            <person name="Haridas S."/>
            <person name="Hughes K."/>
            <person name="Justo A."/>
            <person name="Karasinski D."/>
            <person name="Kautmanova I."/>
            <person name="Kiss B."/>
            <person name="Kocsube S."/>
            <person name="Kotiranta H."/>
            <person name="LaButti K.M."/>
            <person name="Lechner B.E."/>
            <person name="Liimatainen K."/>
            <person name="Lipzen A."/>
            <person name="Lukacs Z."/>
            <person name="Mihaltcheva S."/>
            <person name="Morgado L.N."/>
            <person name="Niskanen T."/>
            <person name="Noordeloos M.E."/>
            <person name="Ohm R.A."/>
            <person name="Ortiz-Santana B."/>
            <person name="Ovrebo C."/>
            <person name="Racz N."/>
            <person name="Riley R."/>
            <person name="Savchenko A."/>
            <person name="Shiryaev A."/>
            <person name="Soop K."/>
            <person name="Spirin V."/>
            <person name="Szebenyi C."/>
            <person name="Tomsovsky M."/>
            <person name="Tulloss R.E."/>
            <person name="Uehling J."/>
            <person name="Grigoriev I.V."/>
            <person name="Vagvolgyi C."/>
            <person name="Papp T."/>
            <person name="Martin F.M."/>
            <person name="Miettinen O."/>
            <person name="Hibbett D.S."/>
            <person name="Nagy L.G."/>
        </authorList>
    </citation>
    <scope>NUCLEOTIDE SEQUENCE [LARGE SCALE GENOMIC DNA]</scope>
    <source>
        <strain evidence="2 3">CBS 121175</strain>
    </source>
</reference>
<dbReference type="STRING" id="230819.A0A5C3L6C1"/>
<dbReference type="Proteomes" id="UP000307440">
    <property type="component" value="Unassembled WGS sequence"/>
</dbReference>
<dbReference type="PANTHER" id="PTHR43283">
    <property type="entry name" value="BETA-LACTAMASE-RELATED"/>
    <property type="match status" value="1"/>
</dbReference>
<proteinExistence type="predicted"/>
<dbReference type="Pfam" id="PF00144">
    <property type="entry name" value="Beta-lactamase"/>
    <property type="match status" value="1"/>
</dbReference>
<accession>A0A5C3L6C1</accession>
<dbReference type="PANTHER" id="PTHR43283:SF3">
    <property type="entry name" value="BETA-LACTAMASE FAMILY PROTEIN (AFU_ORTHOLOGUE AFUA_5G07500)"/>
    <property type="match status" value="1"/>
</dbReference>
<dbReference type="InterPro" id="IPR050789">
    <property type="entry name" value="Diverse_Enzym_Activities"/>
</dbReference>
<dbReference type="InterPro" id="IPR012338">
    <property type="entry name" value="Beta-lactam/transpept-like"/>
</dbReference>
<dbReference type="EMBL" id="ML210155">
    <property type="protein sequence ID" value="TFK28569.1"/>
    <property type="molecule type" value="Genomic_DNA"/>
</dbReference>
<name>A0A5C3L6C1_COPMA</name>
<dbReference type="SUPFAM" id="SSF56601">
    <property type="entry name" value="beta-lactamase/transpeptidase-like"/>
    <property type="match status" value="1"/>
</dbReference>
<organism evidence="2 3">
    <name type="scientific">Coprinopsis marcescibilis</name>
    <name type="common">Agaric fungus</name>
    <name type="synonym">Psathyrella marcescibilis</name>
    <dbReference type="NCBI Taxonomy" id="230819"/>
    <lineage>
        <taxon>Eukaryota</taxon>
        <taxon>Fungi</taxon>
        <taxon>Dikarya</taxon>
        <taxon>Basidiomycota</taxon>
        <taxon>Agaricomycotina</taxon>
        <taxon>Agaricomycetes</taxon>
        <taxon>Agaricomycetidae</taxon>
        <taxon>Agaricales</taxon>
        <taxon>Agaricineae</taxon>
        <taxon>Psathyrellaceae</taxon>
        <taxon>Coprinopsis</taxon>
    </lineage>
</organism>
<sequence length="409" mass="44651">MPKLSAAGKKALDDLVAETIQSGRLPGFVLAVSNVDEQIYANAGGNKTYGDANSPPVTPDSLFWICSMTKLLVGLAALQLIEQGKLSFDTPVADIFPEFKDPVVLKDYYTNPNPTYEPAKEAITVLHLLTHSSGLYYKMGGAPDSLPSSYTHDFTKENKYSEFFELLKGEYPGIPLVFEPGTGFSYGYSSDVLGFIVEKVSGQSLEAYSKKNIFEPIGVKSTTYHLTAEGKDRLVDLCFRNEDDSISAWEERSPLIQRYPGPVNAYLGGVGCYSTLPDYLAILRHLLQIEAGCDVPNAILTRDTVKSLFAPKLGPAGSFALSFLIQAVVKMTFNQPNWSTALAITTTELEGRRKPGSGFWSGWAGTYYFLDPASGIALVFGSQVVPPMDPLATEISDKAERIVYAHLED</sequence>
<dbReference type="AlphaFoldDB" id="A0A5C3L6C1"/>
<evidence type="ECO:0000313" key="3">
    <source>
        <dbReference type="Proteomes" id="UP000307440"/>
    </source>
</evidence>
<dbReference type="Gene3D" id="3.40.710.10">
    <property type="entry name" value="DD-peptidase/beta-lactamase superfamily"/>
    <property type="match status" value="1"/>
</dbReference>
<feature type="domain" description="Beta-lactamase-related" evidence="1">
    <location>
        <begin position="12"/>
        <end position="389"/>
    </location>
</feature>
<dbReference type="OrthoDB" id="428260at2759"/>
<keyword evidence="3" id="KW-1185">Reference proteome</keyword>
<evidence type="ECO:0000259" key="1">
    <source>
        <dbReference type="Pfam" id="PF00144"/>
    </source>
</evidence>
<gene>
    <name evidence="2" type="ORF">FA15DRAFT_665284</name>
</gene>